<accession>A0A8S5L7K8</accession>
<organism evidence="2">
    <name type="scientific">CrAss-like virus sp. ctt4r3</name>
    <dbReference type="NCBI Taxonomy" id="2823619"/>
    <lineage>
        <taxon>Viruses</taxon>
        <taxon>Duplodnaviria</taxon>
        <taxon>Heunggongvirae</taxon>
        <taxon>Uroviricota</taxon>
        <taxon>Caudoviricetes</taxon>
        <taxon>Crassvirales</taxon>
    </lineage>
</organism>
<keyword evidence="1" id="KW-0472">Membrane</keyword>
<evidence type="ECO:0000313" key="2">
    <source>
        <dbReference type="EMBL" id="DAD65861.1"/>
    </source>
</evidence>
<keyword evidence="1" id="KW-0812">Transmembrane</keyword>
<sequence>MHYYSLNVLNHYNFNFIITINISSFIINYYNI</sequence>
<keyword evidence="1" id="KW-1133">Transmembrane helix</keyword>
<feature type="transmembrane region" description="Helical" evidence="1">
    <location>
        <begin position="12"/>
        <end position="30"/>
    </location>
</feature>
<reference evidence="2" key="1">
    <citation type="journal article" date="2021" name="Proc. Natl. Acad. Sci. U.S.A.">
        <title>A Catalog of Tens of Thousands of Viruses from Human Metagenomes Reveals Hidden Associations with Chronic Diseases.</title>
        <authorList>
            <person name="Tisza M.J."/>
            <person name="Buck C.B."/>
        </authorList>
    </citation>
    <scope>NUCLEOTIDE SEQUENCE</scope>
    <source>
        <strain evidence="2">Ctt4r3</strain>
    </source>
</reference>
<protein>
    <submittedName>
        <fullName evidence="2">Uncharacterized protein</fullName>
    </submittedName>
</protein>
<dbReference type="EMBL" id="BK014649">
    <property type="protein sequence ID" value="DAD65861.1"/>
    <property type="molecule type" value="Genomic_DNA"/>
</dbReference>
<proteinExistence type="predicted"/>
<evidence type="ECO:0000256" key="1">
    <source>
        <dbReference type="SAM" id="Phobius"/>
    </source>
</evidence>
<name>A0A8S5L7K8_9CAUD</name>